<comment type="caution">
    <text evidence="2">The sequence shown here is derived from an EMBL/GenBank/DDBJ whole genome shotgun (WGS) entry which is preliminary data.</text>
</comment>
<keyword evidence="3" id="KW-1185">Reference proteome</keyword>
<feature type="signal peptide" evidence="1">
    <location>
        <begin position="1"/>
        <end position="15"/>
    </location>
</feature>
<keyword evidence="1" id="KW-0732">Signal</keyword>
<evidence type="ECO:0000256" key="1">
    <source>
        <dbReference type="SAM" id="SignalP"/>
    </source>
</evidence>
<sequence length="64" mass="6882">MLLAFAATFFFLVSSNHTGWEPKVIAACAGVPVALFGIALTQVSRSAGQKAISYRISSYLYILL</sequence>
<proteinExistence type="predicted"/>
<gene>
    <name evidence="2" type="ORF">H5410_007073</name>
</gene>
<dbReference type="AlphaFoldDB" id="A0A9J6AD44"/>
<reference evidence="2 3" key="1">
    <citation type="submission" date="2020-09" db="EMBL/GenBank/DDBJ databases">
        <title>De no assembly of potato wild relative species, Solanum commersonii.</title>
        <authorList>
            <person name="Cho K."/>
        </authorList>
    </citation>
    <scope>NUCLEOTIDE SEQUENCE [LARGE SCALE GENOMIC DNA]</scope>
    <source>
        <strain evidence="2">LZ3.2</strain>
        <tissue evidence="2">Leaf</tissue>
    </source>
</reference>
<feature type="chain" id="PRO_5039931690" evidence="1">
    <location>
        <begin position="16"/>
        <end position="64"/>
    </location>
</feature>
<protein>
    <submittedName>
        <fullName evidence="2">Uncharacterized protein</fullName>
    </submittedName>
</protein>
<evidence type="ECO:0000313" key="3">
    <source>
        <dbReference type="Proteomes" id="UP000824120"/>
    </source>
</evidence>
<dbReference type="EMBL" id="JACXVP010000002">
    <property type="protein sequence ID" value="KAG5621855.1"/>
    <property type="molecule type" value="Genomic_DNA"/>
</dbReference>
<organism evidence="2 3">
    <name type="scientific">Solanum commersonii</name>
    <name type="common">Commerson's wild potato</name>
    <name type="synonym">Commerson's nightshade</name>
    <dbReference type="NCBI Taxonomy" id="4109"/>
    <lineage>
        <taxon>Eukaryota</taxon>
        <taxon>Viridiplantae</taxon>
        <taxon>Streptophyta</taxon>
        <taxon>Embryophyta</taxon>
        <taxon>Tracheophyta</taxon>
        <taxon>Spermatophyta</taxon>
        <taxon>Magnoliopsida</taxon>
        <taxon>eudicotyledons</taxon>
        <taxon>Gunneridae</taxon>
        <taxon>Pentapetalae</taxon>
        <taxon>asterids</taxon>
        <taxon>lamiids</taxon>
        <taxon>Solanales</taxon>
        <taxon>Solanaceae</taxon>
        <taxon>Solanoideae</taxon>
        <taxon>Solaneae</taxon>
        <taxon>Solanum</taxon>
    </lineage>
</organism>
<dbReference type="Proteomes" id="UP000824120">
    <property type="component" value="Chromosome 2"/>
</dbReference>
<evidence type="ECO:0000313" key="2">
    <source>
        <dbReference type="EMBL" id="KAG5621855.1"/>
    </source>
</evidence>
<name>A0A9J6AD44_SOLCO</name>
<accession>A0A9J6AD44</accession>